<sequence>MYKLPMMKASEVSKWCQTLKGRPVLLLDLEKRIRLNMMTNKKAVS</sequence>
<organism evidence="1 2">
    <name type="scientific">Priestia flexa</name>
    <dbReference type="NCBI Taxonomy" id="86664"/>
    <lineage>
        <taxon>Bacteria</taxon>
        <taxon>Bacillati</taxon>
        <taxon>Bacillota</taxon>
        <taxon>Bacilli</taxon>
        <taxon>Bacillales</taxon>
        <taxon>Bacillaceae</taxon>
        <taxon>Priestia</taxon>
    </lineage>
</organism>
<keyword evidence="2" id="KW-1185">Reference proteome</keyword>
<evidence type="ECO:0000313" key="1">
    <source>
        <dbReference type="EMBL" id="MDW8515846.1"/>
    </source>
</evidence>
<dbReference type="RefSeq" id="WP_226639274.1">
    <property type="nucleotide sequence ID" value="NZ_JAIVKH010000009.1"/>
</dbReference>
<dbReference type="EMBL" id="JAWUZT010000014">
    <property type="protein sequence ID" value="MDW8515846.1"/>
    <property type="molecule type" value="Genomic_DNA"/>
</dbReference>
<name>A0ABU4J4B9_9BACI</name>
<proteinExistence type="predicted"/>
<accession>A0ABU4J4B9</accession>
<comment type="caution">
    <text evidence="1">The sequence shown here is derived from an EMBL/GenBank/DDBJ whole genome shotgun (WGS) entry which is preliminary data.</text>
</comment>
<reference evidence="2" key="1">
    <citation type="submission" date="2023-07" db="EMBL/GenBank/DDBJ databases">
        <title>Draft genomic sequences of Priestia flexa CCM isolated from the soil of an abandoned mine contaminated by free cyanide in the high Andean zone of Tacna, Peru.</title>
        <authorList>
            <person name="Caceda Quiroz C.J."/>
            <person name="Maraza Chooque G.J."/>
            <person name="Fora Quispe G.L."/>
            <person name="Carpio Mamani M."/>
        </authorList>
    </citation>
    <scope>NUCLEOTIDE SEQUENCE [LARGE SCALE GENOMIC DNA]</scope>
    <source>
        <strain evidence="2">CCM</strain>
    </source>
</reference>
<protein>
    <submittedName>
        <fullName evidence="1">Uncharacterized protein</fullName>
    </submittedName>
</protein>
<evidence type="ECO:0000313" key="2">
    <source>
        <dbReference type="Proteomes" id="UP001284771"/>
    </source>
</evidence>
<gene>
    <name evidence="1" type="ORF">RIB56_06840</name>
</gene>
<dbReference type="Proteomes" id="UP001284771">
    <property type="component" value="Unassembled WGS sequence"/>
</dbReference>